<proteinExistence type="inferred from homology"/>
<evidence type="ECO:0000256" key="8">
    <source>
        <dbReference type="ARBA" id="ARBA00023143"/>
    </source>
</evidence>
<dbReference type="PANTHER" id="PTHR30046">
    <property type="entry name" value="FLAGELLAR M-RING PROTEIN"/>
    <property type="match status" value="1"/>
</dbReference>
<name>A0A9E6XRV0_9ACTN</name>
<dbReference type="AlphaFoldDB" id="A0A9E6XRV0"/>
<dbReference type="InterPro" id="IPR045851">
    <property type="entry name" value="AMP-bd_C_sf"/>
</dbReference>
<feature type="domain" description="Flagellar M-ring C-terminal" evidence="12">
    <location>
        <begin position="242"/>
        <end position="392"/>
    </location>
</feature>
<reference evidence="13" key="1">
    <citation type="journal article" date="2022" name="Int. J. Syst. Evol. Microbiol.">
        <title>Pseudomonas aegrilactucae sp. nov. and Pseudomonas morbosilactucae sp. nov., pathogens causing bacterial rot of lettuce in Japan.</title>
        <authorList>
            <person name="Sawada H."/>
            <person name="Fujikawa T."/>
            <person name="Satou M."/>
        </authorList>
    </citation>
    <scope>NUCLEOTIDE SEQUENCE</scope>
    <source>
        <strain evidence="13">0166_1</strain>
    </source>
</reference>
<dbReference type="GO" id="GO:0005886">
    <property type="term" value="C:plasma membrane"/>
    <property type="evidence" value="ECO:0007669"/>
    <property type="project" value="UniProtKB-SubCell"/>
</dbReference>
<feature type="transmembrane region" description="Helical" evidence="10">
    <location>
        <begin position="409"/>
        <end position="429"/>
    </location>
</feature>
<dbReference type="Pfam" id="PF01514">
    <property type="entry name" value="YscJ_FliF"/>
    <property type="match status" value="1"/>
</dbReference>
<keyword evidence="7 10" id="KW-0472">Membrane</keyword>
<evidence type="ECO:0000256" key="4">
    <source>
        <dbReference type="ARBA" id="ARBA00022475"/>
    </source>
</evidence>
<dbReference type="PANTHER" id="PTHR30046:SF0">
    <property type="entry name" value="FLAGELLAR M-RING PROTEIN"/>
    <property type="match status" value="1"/>
</dbReference>
<sequence length="503" mass="52127">MKLLQTMTMRQKLALAGSALAVIVIAYFLFSLATKPSYSMLSTGLDPAQTGKMTAALDAQGIGYELRNNGTALAVEKTKSAQAQIALADAGLSGSGTTEPWAGFDKQKLGSSSFQQKVAYQRALEAQIAQTVGQVDGVSGAQVQLTMPDDQLFADEAKPATAAVLLSGDSSSLQPGAVRGIANLVASSVQDLKTDNVTITDGSGQLLWPAGDGSAGGAGELSKPAAEARYAAGQEASLNAMLVRMLGPGKAQVQVNADLNVDDTSVERLQYGKKGTPLQQTIENERLRGSAAAGGRGAAGTASNVPGYAGAAGGAGGRSNYTNRKESTDYGVDKTVTHTKVAPGTVQRLNVALVVDKTVPAAEVNQLRAAVASAAGIDQQRGDTLAVSQIAFAAQPAAAPTGFVPSGGMLGYAKYALLGLASLLFLFFLTRHLRRRENEALTDPTWLRQLDAPTPIAQLADGPPPSLVPAGNPRRRQIEEVVAKEPERVAAAVRGWMNEDDQG</sequence>
<comment type="subcellular location">
    <subcellularLocation>
        <location evidence="1 9">Bacterial flagellum basal body</location>
    </subcellularLocation>
    <subcellularLocation>
        <location evidence="2">Cell membrane</location>
        <topology evidence="2">Multi-pass membrane protein</topology>
    </subcellularLocation>
</comment>
<comment type="similarity">
    <text evidence="3 9">Belongs to the FliF family.</text>
</comment>
<evidence type="ECO:0000256" key="7">
    <source>
        <dbReference type="ARBA" id="ARBA00023136"/>
    </source>
</evidence>
<organism evidence="13 14">
    <name type="scientific">Capillimicrobium parvum</name>
    <dbReference type="NCBI Taxonomy" id="2884022"/>
    <lineage>
        <taxon>Bacteria</taxon>
        <taxon>Bacillati</taxon>
        <taxon>Actinomycetota</taxon>
        <taxon>Thermoleophilia</taxon>
        <taxon>Solirubrobacterales</taxon>
        <taxon>Capillimicrobiaceae</taxon>
        <taxon>Capillimicrobium</taxon>
    </lineage>
</organism>
<evidence type="ECO:0000256" key="1">
    <source>
        <dbReference type="ARBA" id="ARBA00004117"/>
    </source>
</evidence>
<comment type="function">
    <text evidence="9">The M ring may be actively involved in energy transduction.</text>
</comment>
<evidence type="ECO:0000256" key="5">
    <source>
        <dbReference type="ARBA" id="ARBA00022692"/>
    </source>
</evidence>
<dbReference type="GO" id="GO:0009431">
    <property type="term" value="C:bacterial-type flagellum basal body, MS ring"/>
    <property type="evidence" value="ECO:0007669"/>
    <property type="project" value="InterPro"/>
</dbReference>
<evidence type="ECO:0000256" key="2">
    <source>
        <dbReference type="ARBA" id="ARBA00004651"/>
    </source>
</evidence>
<dbReference type="EMBL" id="CP087164">
    <property type="protein sequence ID" value="UGS33708.1"/>
    <property type="molecule type" value="Genomic_DNA"/>
</dbReference>
<dbReference type="InterPro" id="IPR000067">
    <property type="entry name" value="FlgMring_FliF"/>
</dbReference>
<dbReference type="NCBIfam" id="TIGR00206">
    <property type="entry name" value="fliF"/>
    <property type="match status" value="1"/>
</dbReference>
<dbReference type="RefSeq" id="WP_259313402.1">
    <property type="nucleotide sequence ID" value="NZ_CP087164.1"/>
</dbReference>
<dbReference type="GO" id="GO:0071973">
    <property type="term" value="P:bacterial-type flagellum-dependent cell motility"/>
    <property type="evidence" value="ECO:0007669"/>
    <property type="project" value="InterPro"/>
</dbReference>
<dbReference type="Proteomes" id="UP001162834">
    <property type="component" value="Chromosome"/>
</dbReference>
<dbReference type="PRINTS" id="PR01009">
    <property type="entry name" value="FLGMRINGFLIF"/>
</dbReference>
<dbReference type="Pfam" id="PF08345">
    <property type="entry name" value="YscJ_FliF_C"/>
    <property type="match status" value="1"/>
</dbReference>
<keyword evidence="8 9" id="KW-0975">Bacterial flagellum</keyword>
<dbReference type="KEGG" id="sbae:DSM104329_00073"/>
<dbReference type="InterPro" id="IPR013556">
    <property type="entry name" value="Flag_M-ring_C"/>
</dbReference>
<evidence type="ECO:0000256" key="9">
    <source>
        <dbReference type="PIRNR" id="PIRNR004862"/>
    </source>
</evidence>
<evidence type="ECO:0000259" key="12">
    <source>
        <dbReference type="Pfam" id="PF08345"/>
    </source>
</evidence>
<evidence type="ECO:0000256" key="10">
    <source>
        <dbReference type="SAM" id="Phobius"/>
    </source>
</evidence>
<feature type="domain" description="Flagellar M-ring N-terminal" evidence="11">
    <location>
        <begin position="34"/>
        <end position="207"/>
    </location>
</feature>
<evidence type="ECO:0000313" key="13">
    <source>
        <dbReference type="EMBL" id="UGS33708.1"/>
    </source>
</evidence>
<gene>
    <name evidence="13" type="ORF">DSM104329_00073</name>
</gene>
<keyword evidence="14" id="KW-1185">Reference proteome</keyword>
<feature type="transmembrane region" description="Helical" evidence="10">
    <location>
        <begin position="12"/>
        <end position="30"/>
    </location>
</feature>
<evidence type="ECO:0000256" key="6">
    <source>
        <dbReference type="ARBA" id="ARBA00022989"/>
    </source>
</evidence>
<protein>
    <recommendedName>
        <fullName evidence="9">Flagellar M-ring protein</fullName>
    </recommendedName>
</protein>
<dbReference type="PIRSF" id="PIRSF004862">
    <property type="entry name" value="FliF"/>
    <property type="match status" value="1"/>
</dbReference>
<dbReference type="GO" id="GO:0003774">
    <property type="term" value="F:cytoskeletal motor activity"/>
    <property type="evidence" value="ECO:0007669"/>
    <property type="project" value="InterPro"/>
</dbReference>
<dbReference type="InterPro" id="IPR043427">
    <property type="entry name" value="YscJ/FliF"/>
</dbReference>
<accession>A0A9E6XRV0</accession>
<keyword evidence="4" id="KW-1003">Cell membrane</keyword>
<keyword evidence="6 10" id="KW-1133">Transmembrane helix</keyword>
<evidence type="ECO:0000256" key="3">
    <source>
        <dbReference type="ARBA" id="ARBA00007971"/>
    </source>
</evidence>
<evidence type="ECO:0000313" key="14">
    <source>
        <dbReference type="Proteomes" id="UP001162834"/>
    </source>
</evidence>
<dbReference type="InterPro" id="IPR006182">
    <property type="entry name" value="FliF_N_dom"/>
</dbReference>
<evidence type="ECO:0000259" key="11">
    <source>
        <dbReference type="Pfam" id="PF01514"/>
    </source>
</evidence>
<keyword evidence="5 10" id="KW-0812">Transmembrane</keyword>
<dbReference type="Gene3D" id="3.30.300.30">
    <property type="match status" value="1"/>
</dbReference>